<gene>
    <name evidence="1" type="ORF">HB13667_11420</name>
</gene>
<protein>
    <recommendedName>
        <fullName evidence="3">TIGR04255 family protein</fullName>
    </recommendedName>
</protein>
<reference evidence="1 2" key="1">
    <citation type="submission" date="2015-10" db="EMBL/GenBank/DDBJ databases">
        <title>Pseudomonas putida clinical strains.</title>
        <authorList>
            <person name="Molina L."/>
            <person name="Udaondo Z."/>
        </authorList>
    </citation>
    <scope>NUCLEOTIDE SEQUENCE [LARGE SCALE GENOMIC DNA]</scope>
    <source>
        <strain evidence="1 2">HB13667</strain>
    </source>
</reference>
<evidence type="ECO:0008006" key="3">
    <source>
        <dbReference type="Google" id="ProtNLM"/>
    </source>
</evidence>
<dbReference type="RefSeq" id="WP_054572637.1">
    <property type="nucleotide sequence ID" value="NZ_LKKS01000068.1"/>
</dbReference>
<sequence length="245" mass="27174">MSAETKLKYQVALFGDFSHVTPDEETLKKCIENFFTLGFMPTPLQEFNGQTSKVEARLGFQSIRNGIVVNILSNRMDIFCNPFPGSNAAGLSLRDFTNESNKIIAKIISVFSLNVRRAGYVTETFLKPLDDAGLEKVKGLMLNSTFNPTGGLTPKEWSVRLVSPVVMERIGSPVNLITNFARSEVQMGDQSGQKEFTTIHVTIDVNMPMEKASFTMDSALIEDFIENSLALQNTVLTNVREIAYG</sequence>
<dbReference type="AlphaFoldDB" id="A0A0N8HFZ2"/>
<organism evidence="1 2">
    <name type="scientific">Pseudomonas putida</name>
    <name type="common">Arthrobacter siderocapsulatus</name>
    <dbReference type="NCBI Taxonomy" id="303"/>
    <lineage>
        <taxon>Bacteria</taxon>
        <taxon>Pseudomonadati</taxon>
        <taxon>Pseudomonadota</taxon>
        <taxon>Gammaproteobacteria</taxon>
        <taxon>Pseudomonadales</taxon>
        <taxon>Pseudomonadaceae</taxon>
        <taxon>Pseudomonas</taxon>
    </lineage>
</organism>
<dbReference type="Proteomes" id="UP000050437">
    <property type="component" value="Unassembled WGS sequence"/>
</dbReference>
<name>A0A0N8HFZ2_PSEPU</name>
<accession>A0A0N8HFZ2</accession>
<proteinExistence type="predicted"/>
<comment type="caution">
    <text evidence="1">The sequence shown here is derived from an EMBL/GenBank/DDBJ whole genome shotgun (WGS) entry which is preliminary data.</text>
</comment>
<evidence type="ECO:0000313" key="1">
    <source>
        <dbReference type="EMBL" id="KPM65524.1"/>
    </source>
</evidence>
<dbReference type="EMBL" id="LKKS01000068">
    <property type="protein sequence ID" value="KPM65524.1"/>
    <property type="molecule type" value="Genomic_DNA"/>
</dbReference>
<evidence type="ECO:0000313" key="2">
    <source>
        <dbReference type="Proteomes" id="UP000050437"/>
    </source>
</evidence>